<dbReference type="PANTHER" id="PTHR42648">
    <property type="entry name" value="TRANSPOSASE, PUTATIVE-RELATED"/>
    <property type="match status" value="1"/>
</dbReference>
<feature type="compositionally biased region" description="Basic and acidic residues" evidence="10">
    <location>
        <begin position="319"/>
        <end position="329"/>
    </location>
</feature>
<dbReference type="InterPro" id="IPR041373">
    <property type="entry name" value="RT_RNaseH"/>
</dbReference>
<feature type="region of interest" description="Disordered" evidence="10">
    <location>
        <begin position="2329"/>
        <end position="2350"/>
    </location>
</feature>
<evidence type="ECO:0000313" key="12">
    <source>
        <dbReference type="EMBL" id="GEU51207.1"/>
    </source>
</evidence>
<keyword evidence="5" id="KW-0479">Metal-binding</keyword>
<feature type="compositionally biased region" description="Polar residues" evidence="10">
    <location>
        <begin position="1170"/>
        <end position="1179"/>
    </location>
</feature>
<dbReference type="GO" id="GO:0015074">
    <property type="term" value="P:DNA integration"/>
    <property type="evidence" value="ECO:0007669"/>
    <property type="project" value="InterPro"/>
</dbReference>
<dbReference type="InterPro" id="IPR013103">
    <property type="entry name" value="RVT_2"/>
</dbReference>
<dbReference type="Pfam" id="PF00665">
    <property type="entry name" value="rve"/>
    <property type="match status" value="1"/>
</dbReference>
<keyword evidence="8" id="KW-0378">Hydrolase</keyword>
<dbReference type="PROSITE" id="PS50994">
    <property type="entry name" value="INTEGRASE"/>
    <property type="match status" value="1"/>
</dbReference>
<evidence type="ECO:0000256" key="1">
    <source>
        <dbReference type="ARBA" id="ARBA00022670"/>
    </source>
</evidence>
<evidence type="ECO:0000256" key="6">
    <source>
        <dbReference type="ARBA" id="ARBA00022750"/>
    </source>
</evidence>
<dbReference type="InterPro" id="IPR025724">
    <property type="entry name" value="GAG-pre-integrase_dom"/>
</dbReference>
<dbReference type="InterPro" id="IPR039537">
    <property type="entry name" value="Retrotran_Ty1/copia-like"/>
</dbReference>
<dbReference type="GO" id="GO:0004190">
    <property type="term" value="F:aspartic-type endopeptidase activity"/>
    <property type="evidence" value="ECO:0007669"/>
    <property type="project" value="UniProtKB-KW"/>
</dbReference>
<dbReference type="SUPFAM" id="SSF56672">
    <property type="entry name" value="DNA/RNA polymerases"/>
    <property type="match status" value="2"/>
</dbReference>
<keyword evidence="7" id="KW-0255">Endonuclease</keyword>
<feature type="region of interest" description="Disordered" evidence="10">
    <location>
        <begin position="1980"/>
        <end position="2004"/>
    </location>
</feature>
<dbReference type="SUPFAM" id="SSF53098">
    <property type="entry name" value="Ribonuclease H-like"/>
    <property type="match status" value="1"/>
</dbReference>
<feature type="domain" description="Integrase catalytic" evidence="11">
    <location>
        <begin position="992"/>
        <end position="1182"/>
    </location>
</feature>
<sequence>MPPKPDLVFNNVPNDVETDHPAFNVKLSPTKPDNDLSHTYRPSAPIIEDWVSDSEDESETKPPQNVSIATPKLASPKPTSNGKHENRKACFVCKSLDHLIKDCDYHEKKKAQPTARNHAQWGNHKQYAQMTLLNPQRYVVPTVVVPKSKLVTINAARPITAVVPKIKESSYNQNYNDNYYPYDLLSFPCCDNCGGSHETFQCQPMAQNIDFSGFDQFQTPQYPDVHPSSPEISNEVFQAKGDLMKSIETFLEKFNCIPFEEKPPILLQAWFNFFAIWYSKPKDPNELFQKLLEDLKELAEYKESLENSSKVIDASNSNPEREEPPQDSDIRQLIEECSIEIYEEQKQKMEDIMLELIEICRQKELYCMHDNVEDLIESALNSKLLSINSNSQLAPILSTKETEHPLSMGYENFNTTPETKSDEIIKSCVEELVPIPNECEVTSEDKRECNVLSSEDSSTCDVCDNHSDILSDSNDDDISSDDEAFEDIEYIEASLSNPEIVSVDEENSIEEENVVQHQQEEEESDNSLLDNFSPEFKTFCDHTKETRSGNTTTHADNSLPEYDSFCFEIEPNQERLINLVKNDISDDSSNDPLLEEADLFLASNNSIPPGIENFGDDAEGDVRFLEELLINDSILSHESSDSNFKDNPSVSRPPPKPPDADFELDFGNEISVVMNKFECLRDEFDDSFIFVKVFSFLSAESEDTIFDPVTFPYTPPCAPVPSHMKLANPMMPSWQSTLTRTKLMAEIKFDDEIAKIKGYAGKIGMETKMPNFRPCFPQHKCINDPKKGNPQHALKDKRVIDSGWSRHITGNMSYLSDFKELNGGYVAFEGNPKGGKISVKGKIKTRKLDFDDVYFVKELKFNLFSVSHMCDKKNSVLFTDTECLVLSPEFKLPDEIQVLRRVPRENNMYNVNLKNIILSGDLTCLFAKATLDESNLWHRRLGDINFKTINKLVKGNLVRGLPSKVFENNNTCVACKKGKQHRASCKTKPVSSINQPLYMLHMDLFGPTFVKSLNKKSYCLVVTDDYSRFTWVFFLATKDETSLILKTFIIGLENQLSLKVKVIRSDNGTEFKNNDLNQFCGMKGIKREFSVPRTPQQNSIAERKNGTLIEAARTMLADSLLLIPFWAKVDERFLVGYSVSSKTFRVFNTRTRIVQETLHVNFLENKPNVAGSSPTCSAQSKKHDDKTKKEAKGKSHVEFLTGYRNLSVEFEDFSNNIINKDNADDTSQLLDDPDMLELEDITYSHDEDDVGAEADFNNLETFITVSPILTTRVHKDHHVTQIIGDLSSATLTRKEPKRVHQALKDQSWIEAIQEELLQFKMQKVWVLVDLSYGKRPIDVKSAFLYGTIEEDVYVCQPLRFEDPDYPVKVYKVVKALYGLHQAPRAWYETLANYLLENGFQRGKIDQTLFIKRQKGDILLVQIYVDDIIFCSTNKDLCKAFEKLRKDKFKISSMGELTFFLGLQVKKKKDGIFISQDKYVAKILRKFGLRDGKSASAPIDTEKPLLKDPDGEDVDVYTYRSMIGSLMYLTLSRPDIMFAVCACACFQVTPKASHLHTVKRIFRYLKGKPHLGLWYPKDSPFDLVAYSDSDYVGASLDRKSTTGGCQFLRCRLISCPDQTVSGKDSSKPLMADNLPKIVWYSTHHVALMKSWLVQKQTALGKGFFGVETPLFEEMIVEQQVAEGADEVHDESVPAASIIAKGDVSAANDEVPTADKIAQALEITKLKQRVKKLKKRNKLKGIIANIDADEDVVLEVAKDVVVEKSADINESADIQGRTAESQAQIYQINLEHANKIITEVVTAASTTITVADVPILAATTAAAPTLTAAPSRRTKGVVIKDPEESATPSIIIHSEAKSKDKGKGILVKEPKPLKKQAQIEQDEQYARELEAELNKTIDWYEVIDHVQRKQKEDKFVKRYQALKRKPHNEAQARKNMMIYLKNVVGFKMDHFKGMSYDDIRLIFEKHFDSNVAFMQKTKEQMDEEDSRALKRLNESQEEKAAKKQKLDKEVEELKRHLQIVPNDEDDVYTEATPLTRKERFATTKPKNFSDDFLLITLRAMFEKPDIHAQIWKNQRSGHGQAKVKSWKLLESCVLTCEDQLFPTKHEKNYTIRDLELGAVVFALKIWRHYLYSTKCTMFIDHQSLHHILDQKILNMRQRRWMELLSNYDCELKYHPGKANVVADALSGKERLKHSRVQALGMILQMSLKARIQKDQEEALRQENLEAEKLYNADQKFKIWADGVRYLKGRAWIPKDGTTKKPPSPLLDFQGSTRHKLHKDPEEDSLIDSESELKASSRWTTSRLMSCEIKIQVVTWFKAFEEFAQGWARRLDDQSRNPGSNNQDKREDHEELRCNRPRAGASAEVICCPIPLSNGETLEVHGDRPKGTQKHLKSIKIDELKLETSSEVGHAIRLLDEERGRVANLESKSVGEMSKATEAFVKNEQANLNDVKEFADDPAKYLGDLKAILCIKGFHFACFKRFVAAGGRFLIVCDYRNPSKGVVGEHNLLLRLSSSFLKQFSYMVFIKMPPSRLTSLTECEPIVVVMMTGLAEARSRYGPPMLATGRYAQWKPKRVKDYTYHKEKMLLCKQVEKGVPLLAEQADWLADTDEEIDEQELEAHYNYMAKIQEVYTVDSGTDTEPLKQTELETYKTLIDRTIDYDKLEQKHLISLELALQQCQEQMKNDTVCKEKASNVFLKEREKYFEIQDLKAQLQDKNIAISELKKLIEKCKGKPVETKFDQPYVVRQPNAQKIPKPLVLGKPNPF</sequence>
<dbReference type="Pfam" id="PF07727">
    <property type="entry name" value="RVT_2"/>
    <property type="match status" value="1"/>
</dbReference>
<organism evidence="12">
    <name type="scientific">Tanacetum cinerariifolium</name>
    <name type="common">Dalmatian daisy</name>
    <name type="synonym">Chrysanthemum cinerariifolium</name>
    <dbReference type="NCBI Taxonomy" id="118510"/>
    <lineage>
        <taxon>Eukaryota</taxon>
        <taxon>Viridiplantae</taxon>
        <taxon>Streptophyta</taxon>
        <taxon>Embryophyta</taxon>
        <taxon>Tracheophyta</taxon>
        <taxon>Spermatophyta</taxon>
        <taxon>Magnoliopsida</taxon>
        <taxon>eudicotyledons</taxon>
        <taxon>Gunneridae</taxon>
        <taxon>Pentapetalae</taxon>
        <taxon>asterids</taxon>
        <taxon>campanulids</taxon>
        <taxon>Asterales</taxon>
        <taxon>Asteraceae</taxon>
        <taxon>Asteroideae</taxon>
        <taxon>Anthemideae</taxon>
        <taxon>Anthemidinae</taxon>
        <taxon>Tanacetum</taxon>
    </lineage>
</organism>
<proteinExistence type="predicted"/>
<dbReference type="Pfam" id="PF22936">
    <property type="entry name" value="Pol_BBD"/>
    <property type="match status" value="1"/>
</dbReference>
<name>A0A6L2KR88_TANCI</name>
<protein>
    <submittedName>
        <fullName evidence="12">Uncharacterized mitochondrial protein AtMg00810-like</fullName>
    </submittedName>
</protein>
<dbReference type="GO" id="GO:0004519">
    <property type="term" value="F:endonuclease activity"/>
    <property type="evidence" value="ECO:0007669"/>
    <property type="project" value="UniProtKB-KW"/>
</dbReference>
<reference evidence="12" key="1">
    <citation type="journal article" date="2019" name="Sci. Rep.">
        <title>Draft genome of Tanacetum cinerariifolium, the natural source of mosquito coil.</title>
        <authorList>
            <person name="Yamashiro T."/>
            <person name="Shiraishi A."/>
            <person name="Satake H."/>
            <person name="Nakayama K."/>
        </authorList>
    </citation>
    <scope>NUCLEOTIDE SEQUENCE</scope>
</reference>
<dbReference type="GO" id="GO:0003964">
    <property type="term" value="F:RNA-directed DNA polymerase activity"/>
    <property type="evidence" value="ECO:0007669"/>
    <property type="project" value="UniProtKB-KW"/>
</dbReference>
<keyword evidence="6" id="KW-0064">Aspartyl protease</keyword>
<feature type="region of interest" description="Disordered" evidence="10">
    <location>
        <begin position="20"/>
        <end position="84"/>
    </location>
</feature>
<dbReference type="Pfam" id="PF13976">
    <property type="entry name" value="gag_pre-integrs"/>
    <property type="match status" value="1"/>
</dbReference>
<comment type="caution">
    <text evidence="12">The sequence shown here is derived from an EMBL/GenBank/DDBJ whole genome shotgun (WGS) entry which is preliminary data.</text>
</comment>
<keyword evidence="4" id="KW-0540">Nuclease</keyword>
<evidence type="ECO:0000259" key="11">
    <source>
        <dbReference type="PROSITE" id="PS50994"/>
    </source>
</evidence>
<evidence type="ECO:0000256" key="9">
    <source>
        <dbReference type="ARBA" id="ARBA00022918"/>
    </source>
</evidence>
<feature type="region of interest" description="Disordered" evidence="10">
    <location>
        <begin position="1169"/>
        <end position="1192"/>
    </location>
</feature>
<dbReference type="EMBL" id="BKCJ010002831">
    <property type="protein sequence ID" value="GEU51207.1"/>
    <property type="molecule type" value="Genomic_DNA"/>
</dbReference>
<evidence type="ECO:0000256" key="3">
    <source>
        <dbReference type="ARBA" id="ARBA00022695"/>
    </source>
</evidence>
<dbReference type="InterPro" id="IPR012337">
    <property type="entry name" value="RNaseH-like_sf"/>
</dbReference>
<evidence type="ECO:0000256" key="10">
    <source>
        <dbReference type="SAM" id="MobiDB-lite"/>
    </source>
</evidence>
<feature type="compositionally biased region" description="Basic and acidic residues" evidence="10">
    <location>
        <begin position="2340"/>
        <end position="2350"/>
    </location>
</feature>
<gene>
    <name evidence="12" type="ORF">Tci_023185</name>
</gene>
<keyword evidence="3" id="KW-0548">Nucleotidyltransferase</keyword>
<keyword evidence="9" id="KW-0695">RNA-directed DNA polymerase</keyword>
<feature type="compositionally biased region" description="Basic and acidic residues" evidence="10">
    <location>
        <begin position="1181"/>
        <end position="1192"/>
    </location>
</feature>
<evidence type="ECO:0000256" key="7">
    <source>
        <dbReference type="ARBA" id="ARBA00022759"/>
    </source>
</evidence>
<feature type="region of interest" description="Disordered" evidence="10">
    <location>
        <begin position="2251"/>
        <end position="2289"/>
    </location>
</feature>
<feature type="region of interest" description="Disordered" evidence="10">
    <location>
        <begin position="638"/>
        <end position="661"/>
    </location>
</feature>
<evidence type="ECO:0000256" key="8">
    <source>
        <dbReference type="ARBA" id="ARBA00022801"/>
    </source>
</evidence>
<evidence type="ECO:0000256" key="2">
    <source>
        <dbReference type="ARBA" id="ARBA00022679"/>
    </source>
</evidence>
<dbReference type="InterPro" id="IPR054722">
    <property type="entry name" value="PolX-like_BBD"/>
</dbReference>
<dbReference type="GO" id="GO:0046872">
    <property type="term" value="F:metal ion binding"/>
    <property type="evidence" value="ECO:0007669"/>
    <property type="project" value="UniProtKB-KW"/>
</dbReference>
<evidence type="ECO:0000256" key="4">
    <source>
        <dbReference type="ARBA" id="ARBA00022722"/>
    </source>
</evidence>
<feature type="region of interest" description="Disordered" evidence="10">
    <location>
        <begin position="309"/>
        <end position="329"/>
    </location>
</feature>
<keyword evidence="2" id="KW-0808">Transferase</keyword>
<dbReference type="CDD" id="cd09274">
    <property type="entry name" value="RNase_HI_RT_Ty3"/>
    <property type="match status" value="1"/>
</dbReference>
<dbReference type="GO" id="GO:0006508">
    <property type="term" value="P:proteolysis"/>
    <property type="evidence" value="ECO:0007669"/>
    <property type="project" value="UniProtKB-KW"/>
</dbReference>
<dbReference type="Gene3D" id="3.30.420.10">
    <property type="entry name" value="Ribonuclease H-like superfamily/Ribonuclease H"/>
    <property type="match status" value="1"/>
</dbReference>
<dbReference type="InterPro" id="IPR001584">
    <property type="entry name" value="Integrase_cat-core"/>
</dbReference>
<dbReference type="InterPro" id="IPR043502">
    <property type="entry name" value="DNA/RNA_pol_sf"/>
</dbReference>
<dbReference type="Pfam" id="PF17917">
    <property type="entry name" value="RT_RNaseH"/>
    <property type="match status" value="1"/>
</dbReference>
<keyword evidence="1" id="KW-0645">Protease</keyword>
<evidence type="ECO:0000256" key="5">
    <source>
        <dbReference type="ARBA" id="ARBA00022723"/>
    </source>
</evidence>
<dbReference type="PANTHER" id="PTHR42648:SF32">
    <property type="entry name" value="RIBONUCLEASE H-LIKE DOMAIN, GAG-PRE-INTEGRASE DOMAIN PROTEIN-RELATED"/>
    <property type="match status" value="1"/>
</dbReference>
<feature type="compositionally biased region" description="Polar residues" evidence="10">
    <location>
        <begin position="309"/>
        <end position="318"/>
    </location>
</feature>
<dbReference type="InterPro" id="IPR036397">
    <property type="entry name" value="RNaseH_sf"/>
</dbReference>
<accession>A0A6L2KR88</accession>
<dbReference type="GO" id="GO:0003676">
    <property type="term" value="F:nucleic acid binding"/>
    <property type="evidence" value="ECO:0007669"/>
    <property type="project" value="InterPro"/>
</dbReference>